<evidence type="ECO:0000313" key="2">
    <source>
        <dbReference type="Proteomes" id="UP001501251"/>
    </source>
</evidence>
<accession>A0ABP8B9B3</accession>
<comment type="caution">
    <text evidence="1">The sequence shown here is derived from an EMBL/GenBank/DDBJ whole genome shotgun (WGS) entry which is preliminary data.</text>
</comment>
<dbReference type="Proteomes" id="UP001501251">
    <property type="component" value="Unassembled WGS sequence"/>
</dbReference>
<evidence type="ECO:0008006" key="3">
    <source>
        <dbReference type="Google" id="ProtNLM"/>
    </source>
</evidence>
<reference evidence="2" key="1">
    <citation type="journal article" date="2019" name="Int. J. Syst. Evol. Microbiol.">
        <title>The Global Catalogue of Microorganisms (GCM) 10K type strain sequencing project: providing services to taxonomists for standard genome sequencing and annotation.</title>
        <authorList>
            <consortium name="The Broad Institute Genomics Platform"/>
            <consortium name="The Broad Institute Genome Sequencing Center for Infectious Disease"/>
            <person name="Wu L."/>
            <person name="Ma J."/>
        </authorList>
    </citation>
    <scope>NUCLEOTIDE SEQUENCE [LARGE SCALE GENOMIC DNA]</scope>
    <source>
        <strain evidence="2">JCM 17388</strain>
    </source>
</reference>
<dbReference type="EMBL" id="BAABAQ010000011">
    <property type="protein sequence ID" value="GAA4201315.1"/>
    <property type="molecule type" value="Genomic_DNA"/>
</dbReference>
<evidence type="ECO:0000313" key="1">
    <source>
        <dbReference type="EMBL" id="GAA4201315.1"/>
    </source>
</evidence>
<keyword evidence="2" id="KW-1185">Reference proteome</keyword>
<name>A0ABP8B9B3_9ACTN</name>
<proteinExistence type="predicted"/>
<protein>
    <recommendedName>
        <fullName evidence="3">XRE family transcriptional regulator</fullName>
    </recommendedName>
</protein>
<organism evidence="1 2">
    <name type="scientific">Streptosporangium oxazolinicum</name>
    <dbReference type="NCBI Taxonomy" id="909287"/>
    <lineage>
        <taxon>Bacteria</taxon>
        <taxon>Bacillati</taxon>
        <taxon>Actinomycetota</taxon>
        <taxon>Actinomycetes</taxon>
        <taxon>Streptosporangiales</taxon>
        <taxon>Streptosporangiaceae</taxon>
        <taxon>Streptosporangium</taxon>
    </lineage>
</organism>
<gene>
    <name evidence="1" type="ORF">GCM10022252_55820</name>
</gene>
<sequence>MKRLDATYGADGTLIALHALIETAKPKSGVVAGSANVLDPGDMNEARRQLLLGATGVGVSALLPGLEQLRTIVDKQLGGPDLDTWEEIAWGHAHGIFARPLAQVIRDLSMDLLTLQRTLPAVPGREVSGWLRVNARLTLFLAYALGSAGHARESMHWWISARRTATQTGDPEFVAAAHALEAIQALYERRPLTVVLSRVKTALDLTADQPGRAAVSALGSRAHALALMGDHAGARSSLAEQAEAFMKLPDSVTGNSRSVEGWPVLRLLHSRSLVLTLMDDLSAPAAQQEALDAYPRGHERQVAQIRLHQAASAVRKGDVDDGLQHAVTIMESLDSGRMTQFVMHIAHVVADAAPTGQKAQRAVNDYRAHLALSASKEGE</sequence>